<dbReference type="FunFam" id="3.40.1170.10:FF:000001">
    <property type="entry name" value="DNA mismatch repair protein MutS"/>
    <property type="match status" value="1"/>
</dbReference>
<dbReference type="InterPro" id="IPR000432">
    <property type="entry name" value="DNA_mismatch_repair_MutS_C"/>
</dbReference>
<dbReference type="Gene3D" id="3.40.1170.10">
    <property type="entry name" value="DNA repair protein MutS, domain I"/>
    <property type="match status" value="1"/>
</dbReference>
<keyword evidence="5 9" id="KW-0067">ATP-binding</keyword>
<dbReference type="AlphaFoldDB" id="A0A7X3G946"/>
<accession>A0A7X3G946</accession>
<comment type="similarity">
    <text evidence="1 9 10">Belongs to the DNA mismatch repair MutS family.</text>
</comment>
<dbReference type="SUPFAM" id="SSF55271">
    <property type="entry name" value="DNA repair protein MutS, domain I"/>
    <property type="match status" value="1"/>
</dbReference>
<dbReference type="Gene3D" id="3.30.420.110">
    <property type="entry name" value="MutS, connector domain"/>
    <property type="match status" value="1"/>
</dbReference>
<evidence type="ECO:0000256" key="7">
    <source>
        <dbReference type="ARBA" id="ARBA00023204"/>
    </source>
</evidence>
<dbReference type="InterPro" id="IPR007861">
    <property type="entry name" value="DNA_mismatch_repair_MutS_clamp"/>
</dbReference>
<dbReference type="Pfam" id="PF05192">
    <property type="entry name" value="MutS_III"/>
    <property type="match status" value="1"/>
</dbReference>
<sequence>MSQNKLSPGMQQYVDMKKDYPDAFLFFRMGDFYELFYEDATRAAQILEISITSRNKNAADPIPMAGVPYHSAQQYIDTLIEQGYKVAIAEQMEDPKQAKGVVKREVVQVVTPGTSLDGPSRDGQNNFLVALYSKGQGFGLAHLDLATGEFGVTQLDRWDLVLSEIRNLQAKEVVLAGQVSEEQEALLSQQLQLLVSWVDKPLDASPLLPSTLSELVFLAAASLLAYIYQTQMRDLDHLKPVEVYQIADSLRMDFATKQSLDLTEHARTGKKQGSLLGVLDQTRTAMGLRLLRRWIQQPLLDKDKIEQRQEQVTILLEAFFERQDLVESLKGVYDIERLVSRVSFGKTLPKDLLQLSATLGQVPQIRQLLLSLEQAALEPLVQGLDPLEELYALIDAAIDPEAPNQLMDGGLIKTGFDPVLDQYRKALREGTSWLADLESRERQATGINNLKIDYNRKDGYYFHVTQSQLSHVPDHFYRKATLKNSERFGSQELAQIEGQLLEARDQSSQLEYDLFMRIREEVAKYMPRLQSLAGALASVDVLQSLAFVAESQLWVKPTFNQTGQIHVLEGRHPVVEAVLGRQSYIPNSLVMAPEDRIQLITGPNMSGKSTYMRQIAIMVILAQLGSYVPAKEADLPIFDAIFTRIGAADDLVSGQSTFMVEMMEANQAVQHASPQSLILFDELGRGTATYDGMALAQALIEYIHDKVGAKTFFATHYHELTDLENHLSGLANVHVATLEEGGTVTFLHKIEPGPADQSYGIHVAKIAGLPRELLTRAQVILDGLESQDVRPQTGQLDLFLVPEAPPVQPHPLLEQLKTVNLSQMTPLEALLFLDQAQKELQAE</sequence>
<dbReference type="OrthoDB" id="9802448at2"/>
<dbReference type="InterPro" id="IPR036187">
    <property type="entry name" value="DNA_mismatch_repair_MutS_sf"/>
</dbReference>
<keyword evidence="6 9" id="KW-0238">DNA-binding</keyword>
<dbReference type="GO" id="GO:0006298">
    <property type="term" value="P:mismatch repair"/>
    <property type="evidence" value="ECO:0007669"/>
    <property type="project" value="UniProtKB-UniRule"/>
</dbReference>
<dbReference type="NCBIfam" id="TIGR01070">
    <property type="entry name" value="mutS1"/>
    <property type="match status" value="1"/>
</dbReference>
<feature type="domain" description="DNA mismatch repair proteins mutS family" evidence="11">
    <location>
        <begin position="676"/>
        <end position="692"/>
    </location>
</feature>
<dbReference type="HAMAP" id="MF_00096">
    <property type="entry name" value="MutS"/>
    <property type="match status" value="1"/>
</dbReference>
<dbReference type="Gene3D" id="3.40.50.300">
    <property type="entry name" value="P-loop containing nucleotide triphosphate hydrolases"/>
    <property type="match status" value="1"/>
</dbReference>
<dbReference type="GO" id="GO:0005524">
    <property type="term" value="F:ATP binding"/>
    <property type="evidence" value="ECO:0007669"/>
    <property type="project" value="UniProtKB-UniRule"/>
</dbReference>
<dbReference type="GO" id="GO:0140664">
    <property type="term" value="F:ATP-dependent DNA damage sensor activity"/>
    <property type="evidence" value="ECO:0007669"/>
    <property type="project" value="InterPro"/>
</dbReference>
<dbReference type="FunFam" id="3.40.50.300:FF:000870">
    <property type="entry name" value="MutS protein homolog 4"/>
    <property type="match status" value="1"/>
</dbReference>
<keyword evidence="7 9" id="KW-0234">DNA repair</keyword>
<dbReference type="Proteomes" id="UP000461595">
    <property type="component" value="Unassembled WGS sequence"/>
</dbReference>
<evidence type="ECO:0000256" key="6">
    <source>
        <dbReference type="ARBA" id="ARBA00023125"/>
    </source>
</evidence>
<dbReference type="InterPro" id="IPR036678">
    <property type="entry name" value="MutS_con_dom_sf"/>
</dbReference>
<dbReference type="PIRSF" id="PIRSF037677">
    <property type="entry name" value="DNA_mis_repair_Msh6"/>
    <property type="match status" value="1"/>
</dbReference>
<evidence type="ECO:0000313" key="13">
    <source>
        <dbReference type="Proteomes" id="UP000461595"/>
    </source>
</evidence>
<dbReference type="CDD" id="cd03284">
    <property type="entry name" value="ABC_MutS1"/>
    <property type="match status" value="1"/>
</dbReference>
<dbReference type="GO" id="GO:0030983">
    <property type="term" value="F:mismatched DNA binding"/>
    <property type="evidence" value="ECO:0007669"/>
    <property type="project" value="InterPro"/>
</dbReference>
<dbReference type="Pfam" id="PF05190">
    <property type="entry name" value="MutS_IV"/>
    <property type="match status" value="1"/>
</dbReference>
<dbReference type="SMART" id="SM00533">
    <property type="entry name" value="MUTSd"/>
    <property type="match status" value="1"/>
</dbReference>
<protein>
    <recommendedName>
        <fullName evidence="2 9">DNA mismatch repair protein MutS</fullName>
    </recommendedName>
</protein>
<dbReference type="Gene3D" id="1.10.1420.10">
    <property type="match status" value="2"/>
</dbReference>
<gene>
    <name evidence="9 12" type="primary">mutS</name>
    <name evidence="12" type="ORF">E5983_06745</name>
</gene>
<dbReference type="InterPro" id="IPR027417">
    <property type="entry name" value="P-loop_NTPase"/>
</dbReference>
<dbReference type="PANTHER" id="PTHR11361:SF34">
    <property type="entry name" value="DNA MISMATCH REPAIR PROTEIN MSH1, MITOCHONDRIAL"/>
    <property type="match status" value="1"/>
</dbReference>
<dbReference type="FunFam" id="1.10.1420.10:FF:000001">
    <property type="entry name" value="DNA mismatch repair protein MutS"/>
    <property type="match status" value="1"/>
</dbReference>
<dbReference type="InterPro" id="IPR017261">
    <property type="entry name" value="DNA_mismatch_repair_MutS/MSH"/>
</dbReference>
<dbReference type="InterPro" id="IPR045076">
    <property type="entry name" value="MutS"/>
</dbReference>
<dbReference type="RefSeq" id="WP_160333112.1">
    <property type="nucleotide sequence ID" value="NZ_WSRS01000060.1"/>
</dbReference>
<dbReference type="SUPFAM" id="SSF48334">
    <property type="entry name" value="DNA repair protein MutS, domain III"/>
    <property type="match status" value="1"/>
</dbReference>
<dbReference type="InterPro" id="IPR007696">
    <property type="entry name" value="DNA_mismatch_repair_MutS_core"/>
</dbReference>
<dbReference type="InterPro" id="IPR005748">
    <property type="entry name" value="DNA_mismatch_repair_MutS"/>
</dbReference>
<dbReference type="InterPro" id="IPR007860">
    <property type="entry name" value="DNA_mmatch_repair_MutS_con_dom"/>
</dbReference>
<evidence type="ECO:0000313" key="12">
    <source>
        <dbReference type="EMBL" id="MVX59332.1"/>
    </source>
</evidence>
<dbReference type="Pfam" id="PF05188">
    <property type="entry name" value="MutS_II"/>
    <property type="match status" value="1"/>
</dbReference>
<comment type="function">
    <text evidence="8 9">This protein is involved in the repair of mismatches in DNA. It is possible that it carries out the mismatch recognition step. This protein has a weak ATPase activity.</text>
</comment>
<evidence type="ECO:0000256" key="3">
    <source>
        <dbReference type="ARBA" id="ARBA00022741"/>
    </source>
</evidence>
<dbReference type="PROSITE" id="PS00486">
    <property type="entry name" value="DNA_MISMATCH_REPAIR_2"/>
    <property type="match status" value="1"/>
</dbReference>
<name>A0A7X3G946_9STRE</name>
<dbReference type="SMART" id="SM00534">
    <property type="entry name" value="MUTSac"/>
    <property type="match status" value="1"/>
</dbReference>
<dbReference type="GO" id="GO:0003684">
    <property type="term" value="F:damaged DNA binding"/>
    <property type="evidence" value="ECO:0007669"/>
    <property type="project" value="UniProtKB-UniRule"/>
</dbReference>
<comment type="caution">
    <text evidence="12">The sequence shown here is derived from an EMBL/GenBank/DDBJ whole genome shotgun (WGS) entry which is preliminary data.</text>
</comment>
<dbReference type="Pfam" id="PF00488">
    <property type="entry name" value="MutS_V"/>
    <property type="match status" value="1"/>
</dbReference>
<organism evidence="12 13">
    <name type="scientific">Streptococcus danieliae</name>
    <dbReference type="NCBI Taxonomy" id="747656"/>
    <lineage>
        <taxon>Bacteria</taxon>
        <taxon>Bacillati</taxon>
        <taxon>Bacillota</taxon>
        <taxon>Bacilli</taxon>
        <taxon>Lactobacillales</taxon>
        <taxon>Streptococcaceae</taxon>
        <taxon>Streptococcus</taxon>
    </lineage>
</organism>
<dbReference type="EMBL" id="WSRS01000060">
    <property type="protein sequence ID" value="MVX59332.1"/>
    <property type="molecule type" value="Genomic_DNA"/>
</dbReference>
<dbReference type="SUPFAM" id="SSF53150">
    <property type="entry name" value="DNA repair protein MutS, domain II"/>
    <property type="match status" value="1"/>
</dbReference>
<dbReference type="InterPro" id="IPR016151">
    <property type="entry name" value="DNA_mismatch_repair_MutS_N"/>
</dbReference>
<evidence type="ECO:0000256" key="10">
    <source>
        <dbReference type="RuleBase" id="RU003756"/>
    </source>
</evidence>
<keyword evidence="4 9" id="KW-0227">DNA damage</keyword>
<keyword evidence="3 9" id="KW-0547">Nucleotide-binding</keyword>
<evidence type="ECO:0000256" key="9">
    <source>
        <dbReference type="HAMAP-Rule" id="MF_00096"/>
    </source>
</evidence>
<evidence type="ECO:0000256" key="1">
    <source>
        <dbReference type="ARBA" id="ARBA00006271"/>
    </source>
</evidence>
<dbReference type="Pfam" id="PF01624">
    <property type="entry name" value="MutS_I"/>
    <property type="match status" value="1"/>
</dbReference>
<feature type="binding site" evidence="9">
    <location>
        <begin position="602"/>
        <end position="609"/>
    </location>
    <ligand>
        <name>ATP</name>
        <dbReference type="ChEBI" id="CHEBI:30616"/>
    </ligand>
</feature>
<proteinExistence type="inferred from homology"/>
<reference evidence="12 13" key="1">
    <citation type="submission" date="2019-12" db="EMBL/GenBank/DDBJ databases">
        <title>Microbes associate with the intestines of laboratory mice.</title>
        <authorList>
            <person name="Navarre W."/>
            <person name="Wong E."/>
        </authorList>
    </citation>
    <scope>NUCLEOTIDE SEQUENCE [LARGE SCALE GENOMIC DNA]</scope>
    <source>
        <strain evidence="12 13">NM51_B2-22</strain>
    </source>
</reference>
<dbReference type="SUPFAM" id="SSF52540">
    <property type="entry name" value="P-loop containing nucleoside triphosphate hydrolases"/>
    <property type="match status" value="1"/>
</dbReference>
<evidence type="ECO:0000259" key="11">
    <source>
        <dbReference type="PROSITE" id="PS00486"/>
    </source>
</evidence>
<evidence type="ECO:0000256" key="2">
    <source>
        <dbReference type="ARBA" id="ARBA00021982"/>
    </source>
</evidence>
<evidence type="ECO:0000256" key="4">
    <source>
        <dbReference type="ARBA" id="ARBA00022763"/>
    </source>
</evidence>
<dbReference type="InterPro" id="IPR007695">
    <property type="entry name" value="DNA_mismatch_repair_MutS-lik_N"/>
</dbReference>
<dbReference type="PANTHER" id="PTHR11361">
    <property type="entry name" value="DNA MISMATCH REPAIR PROTEIN MUTS FAMILY MEMBER"/>
    <property type="match status" value="1"/>
</dbReference>
<dbReference type="GO" id="GO:0005829">
    <property type="term" value="C:cytosol"/>
    <property type="evidence" value="ECO:0007669"/>
    <property type="project" value="TreeGrafter"/>
</dbReference>
<evidence type="ECO:0000256" key="5">
    <source>
        <dbReference type="ARBA" id="ARBA00022840"/>
    </source>
</evidence>
<evidence type="ECO:0000256" key="8">
    <source>
        <dbReference type="ARBA" id="ARBA00024647"/>
    </source>
</evidence>
<dbReference type="NCBIfam" id="NF003810">
    <property type="entry name" value="PRK05399.1"/>
    <property type="match status" value="1"/>
</dbReference>